<sequence length="484" mass="52427">MRRNFTKLPSSSSPFITFASRFSTSSSGRGRGRGLISTQFSFVDEKPTPPPSSPSENKPPPSGFGHGHAGGGGAGRGKPFTFTPPSPSPTVFSNPGLGRGRGLGPDIGSSNLQPTPPPPPPAAQRSDPTTPSARDNRHLHASIVLGRPPNSNETNLSASIHSIVSNGAGRGKVLNPSAPSAGPSIKPKEENRHVRPRQPPARRENNAASRPPQQPLSKDEAFKKAVGILSKDGGEGPAARGGRGGGFRGGRGREMWRGQGGAGGRGGGKGRSIDDSDDDSEDHDFEEDDYESGLYLGDDADVDKLAKRFGPDVWNQIVEGFDEMGDRVLPSPFDDAYEEALCTNLKIECEPEYQMGNFESNPDIDEKPQMSLREALDKVKPFIMAYENIQSHEEWEEAVEEVMKKVPVLKDIVDLYGGPDRVTAKQQQQELLRVADMIPERAPPPIKRFTQNAVLSLQSNPGWGFDKKCQLMDKLVHELSRPYK</sequence>
<feature type="compositionally biased region" description="Pro residues" evidence="1">
    <location>
        <begin position="48"/>
        <end position="62"/>
    </location>
</feature>
<organism evidence="2 3">
    <name type="scientific">Oldenlandia corymbosa var. corymbosa</name>
    <dbReference type="NCBI Taxonomy" id="529605"/>
    <lineage>
        <taxon>Eukaryota</taxon>
        <taxon>Viridiplantae</taxon>
        <taxon>Streptophyta</taxon>
        <taxon>Embryophyta</taxon>
        <taxon>Tracheophyta</taxon>
        <taxon>Spermatophyta</taxon>
        <taxon>Magnoliopsida</taxon>
        <taxon>eudicotyledons</taxon>
        <taxon>Gunneridae</taxon>
        <taxon>Pentapetalae</taxon>
        <taxon>asterids</taxon>
        <taxon>lamiids</taxon>
        <taxon>Gentianales</taxon>
        <taxon>Rubiaceae</taxon>
        <taxon>Rubioideae</taxon>
        <taxon>Spermacoceae</taxon>
        <taxon>Hedyotis-Oldenlandia complex</taxon>
        <taxon>Oldenlandia</taxon>
    </lineage>
</organism>
<evidence type="ECO:0000313" key="2">
    <source>
        <dbReference type="EMBL" id="CAI9115017.1"/>
    </source>
</evidence>
<reference evidence="2" key="1">
    <citation type="submission" date="2023-03" db="EMBL/GenBank/DDBJ databases">
        <authorList>
            <person name="Julca I."/>
        </authorList>
    </citation>
    <scope>NUCLEOTIDE SEQUENCE</scope>
</reference>
<dbReference type="AlphaFoldDB" id="A0AAV1E4N8"/>
<evidence type="ECO:0000256" key="1">
    <source>
        <dbReference type="SAM" id="MobiDB-lite"/>
    </source>
</evidence>
<evidence type="ECO:0000313" key="3">
    <source>
        <dbReference type="Proteomes" id="UP001161247"/>
    </source>
</evidence>
<accession>A0AAV1E4N8</accession>
<feature type="compositionally biased region" description="Gly residues" evidence="1">
    <location>
        <begin position="64"/>
        <end position="76"/>
    </location>
</feature>
<gene>
    <name evidence="2" type="ORF">OLC1_LOCUS21621</name>
</gene>
<protein>
    <submittedName>
        <fullName evidence="2">OLC1v1015850C2</fullName>
    </submittedName>
</protein>
<proteinExistence type="predicted"/>
<feature type="compositionally biased region" description="Polar residues" evidence="1">
    <location>
        <begin position="149"/>
        <end position="165"/>
    </location>
</feature>
<feature type="region of interest" description="Disordered" evidence="1">
    <location>
        <begin position="22"/>
        <end position="294"/>
    </location>
</feature>
<feature type="compositionally biased region" description="Gly residues" evidence="1">
    <location>
        <begin position="258"/>
        <end position="270"/>
    </location>
</feature>
<dbReference type="Proteomes" id="UP001161247">
    <property type="component" value="Chromosome 8"/>
</dbReference>
<dbReference type="EMBL" id="OX459125">
    <property type="protein sequence ID" value="CAI9115017.1"/>
    <property type="molecule type" value="Genomic_DNA"/>
</dbReference>
<name>A0AAV1E4N8_OLDCO</name>
<feature type="compositionally biased region" description="Gly residues" evidence="1">
    <location>
        <begin position="235"/>
        <end position="249"/>
    </location>
</feature>
<keyword evidence="3" id="KW-1185">Reference proteome</keyword>
<dbReference type="PANTHER" id="PTHR47911">
    <property type="entry name" value="HYDROXYPROLINE-RICH GLYCOPROTEIN-LIKE"/>
    <property type="match status" value="1"/>
</dbReference>
<feature type="compositionally biased region" description="Acidic residues" evidence="1">
    <location>
        <begin position="275"/>
        <end position="291"/>
    </location>
</feature>
<dbReference type="PANTHER" id="PTHR47911:SF1">
    <property type="entry name" value="OS06G0664400 PROTEIN"/>
    <property type="match status" value="1"/>
</dbReference>